<comment type="subcellular location">
    <subcellularLocation>
        <location evidence="1">Cytoplasm</location>
    </subcellularLocation>
</comment>
<evidence type="ECO:0000256" key="1">
    <source>
        <dbReference type="ARBA" id="ARBA00004496"/>
    </source>
</evidence>
<dbReference type="GO" id="GO:0003700">
    <property type="term" value="F:DNA-binding transcription factor activity"/>
    <property type="evidence" value="ECO:0007669"/>
    <property type="project" value="InterPro"/>
</dbReference>
<accession>A0A1H1XDB5</accession>
<dbReference type="GO" id="GO:0005737">
    <property type="term" value="C:cytoplasm"/>
    <property type="evidence" value="ECO:0007669"/>
    <property type="project" value="UniProtKB-SubCell"/>
</dbReference>
<dbReference type="PROSITE" id="PS01124">
    <property type="entry name" value="HTH_ARAC_FAMILY_2"/>
    <property type="match status" value="1"/>
</dbReference>
<sequence>MHFRNHLYVWDDRFIYVTPGMVSEVTQRHTVTLLIALDPAGFVLGDTDGQQQRYQAALIARHRARSLDASQTRLLSINFDPQSYEHHALSHFLGEHQVRAVILQPGAIDASTMQRLGAGQLDSAALFRLTTTLPRAISGYQPVTINLDMRALHVAQKVKKELPLTSTVAELASDVGLSADRLSHLFSAKLGIPIKSYILWSRMRRAVQLIAQGEPLSAVAYDAGFSDSAHLTRTIRQFFGLTPSFIIKNMQVHML</sequence>
<dbReference type="GO" id="GO:0043565">
    <property type="term" value="F:sequence-specific DNA binding"/>
    <property type="evidence" value="ECO:0007669"/>
    <property type="project" value="InterPro"/>
</dbReference>
<evidence type="ECO:0000256" key="4">
    <source>
        <dbReference type="ARBA" id="ARBA00023163"/>
    </source>
</evidence>
<dbReference type="Gene3D" id="1.10.10.60">
    <property type="entry name" value="Homeodomain-like"/>
    <property type="match status" value="1"/>
</dbReference>
<proteinExistence type="predicted"/>
<evidence type="ECO:0000256" key="3">
    <source>
        <dbReference type="ARBA" id="ARBA00023125"/>
    </source>
</evidence>
<dbReference type="InterPro" id="IPR018062">
    <property type="entry name" value="HTH_AraC-typ_CS"/>
</dbReference>
<keyword evidence="4" id="KW-0804">Transcription</keyword>
<dbReference type="AlphaFoldDB" id="A0A1H1XDB5"/>
<keyword evidence="2" id="KW-0805">Transcription regulation</keyword>
<reference evidence="8" key="1">
    <citation type="submission" date="2016-10" db="EMBL/GenBank/DDBJ databases">
        <authorList>
            <person name="de Groot N.N."/>
        </authorList>
    </citation>
    <scope>NUCLEOTIDE SEQUENCE [LARGE SCALE GENOMIC DNA]</scope>
    <source>
        <strain evidence="8">JCM 14963</strain>
    </source>
</reference>
<dbReference type="InterPro" id="IPR050204">
    <property type="entry name" value="AraC_XylS_family_regulators"/>
</dbReference>
<evidence type="ECO:0000313" key="8">
    <source>
        <dbReference type="EMBL" id="SDT07267.1"/>
    </source>
</evidence>
<evidence type="ECO:0000256" key="2">
    <source>
        <dbReference type="ARBA" id="ARBA00023015"/>
    </source>
</evidence>
<reference evidence="9" key="2">
    <citation type="submission" date="2016-10" db="EMBL/GenBank/DDBJ databases">
        <authorList>
            <person name="Varghese N."/>
            <person name="Submissions S."/>
        </authorList>
    </citation>
    <scope>NUCLEOTIDE SEQUENCE [LARGE SCALE GENOMIC DNA]</scope>
    <source>
        <strain evidence="9">JCM 14963</strain>
    </source>
</reference>
<dbReference type="Proteomes" id="UP001486808">
    <property type="component" value="Unassembled WGS sequence"/>
</dbReference>
<dbReference type="PANTHER" id="PTHR46796">
    <property type="entry name" value="HTH-TYPE TRANSCRIPTIONAL ACTIVATOR RHAS-RELATED"/>
    <property type="match status" value="1"/>
</dbReference>
<name>A0A1H1XDB5_9GAMM</name>
<dbReference type="GO" id="GO:0009893">
    <property type="term" value="P:positive regulation of metabolic process"/>
    <property type="evidence" value="ECO:0007669"/>
    <property type="project" value="UniProtKB-ARBA"/>
</dbReference>
<dbReference type="EMBL" id="LT629763">
    <property type="protein sequence ID" value="SDT07267.1"/>
    <property type="molecule type" value="Genomic_DNA"/>
</dbReference>
<protein>
    <submittedName>
        <fullName evidence="7">AraC family transcriptional regulator</fullName>
    </submittedName>
    <submittedName>
        <fullName evidence="8">Helix-turn-helix domain-containing protein</fullName>
    </submittedName>
</protein>
<dbReference type="STRING" id="472181.SAMN05216271_3514"/>
<evidence type="ECO:0000259" key="6">
    <source>
        <dbReference type="PROSITE" id="PS01124"/>
    </source>
</evidence>
<evidence type="ECO:0000313" key="10">
    <source>
        <dbReference type="Proteomes" id="UP001486808"/>
    </source>
</evidence>
<dbReference type="OrthoDB" id="5295226at2"/>
<evidence type="ECO:0000313" key="9">
    <source>
        <dbReference type="Proteomes" id="UP000243413"/>
    </source>
</evidence>
<dbReference type="InterPro" id="IPR018060">
    <property type="entry name" value="HTH_AraC"/>
</dbReference>
<dbReference type="SUPFAM" id="SSF46689">
    <property type="entry name" value="Homeodomain-like"/>
    <property type="match status" value="1"/>
</dbReference>
<keyword evidence="3" id="KW-0238">DNA-binding</keyword>
<dbReference type="PROSITE" id="PS00041">
    <property type="entry name" value="HTH_ARAC_FAMILY_1"/>
    <property type="match status" value="1"/>
</dbReference>
<comment type="function">
    <text evidence="5">Regulatory protein of the TOL plasmid xyl operons. XylS activates the xylXYZLTEGFJQKIH operon required for the degradation of toluene, m-xylene and p-xylene.</text>
</comment>
<feature type="domain" description="HTH araC/xylS-type" evidence="6">
    <location>
        <begin position="152"/>
        <end position="249"/>
    </location>
</feature>
<evidence type="ECO:0000313" key="7">
    <source>
        <dbReference type="EMBL" id="GAA6131866.1"/>
    </source>
</evidence>
<reference evidence="7 10" key="3">
    <citation type="submission" date="2024-04" db="EMBL/GenBank/DDBJ databases">
        <title>Draft genome sequence of Halopseudomonas sabulinigri NBRC 116187.</title>
        <authorList>
            <person name="Miyakawa T."/>
            <person name="Kusuya Y."/>
            <person name="Miura T."/>
        </authorList>
    </citation>
    <scope>NUCLEOTIDE SEQUENCE [LARGE SCALE GENOMIC DNA]</scope>
    <source>
        <strain evidence="7 10">4NH20-0042</strain>
    </source>
</reference>
<keyword evidence="10" id="KW-1185">Reference proteome</keyword>
<dbReference type="EMBL" id="BAABWD010000002">
    <property type="protein sequence ID" value="GAA6131866.1"/>
    <property type="molecule type" value="Genomic_DNA"/>
</dbReference>
<dbReference type="SMART" id="SM00342">
    <property type="entry name" value="HTH_ARAC"/>
    <property type="match status" value="1"/>
</dbReference>
<evidence type="ECO:0000256" key="5">
    <source>
        <dbReference type="ARBA" id="ARBA00037345"/>
    </source>
</evidence>
<dbReference type="Pfam" id="PF12833">
    <property type="entry name" value="HTH_18"/>
    <property type="match status" value="1"/>
</dbReference>
<dbReference type="InterPro" id="IPR009057">
    <property type="entry name" value="Homeodomain-like_sf"/>
</dbReference>
<dbReference type="PANTHER" id="PTHR46796:SF15">
    <property type="entry name" value="BLL1074 PROTEIN"/>
    <property type="match status" value="1"/>
</dbReference>
<organism evidence="8 9">
    <name type="scientific">Halopseudomonas sabulinigri</name>
    <dbReference type="NCBI Taxonomy" id="472181"/>
    <lineage>
        <taxon>Bacteria</taxon>
        <taxon>Pseudomonadati</taxon>
        <taxon>Pseudomonadota</taxon>
        <taxon>Gammaproteobacteria</taxon>
        <taxon>Pseudomonadales</taxon>
        <taxon>Pseudomonadaceae</taxon>
        <taxon>Halopseudomonas</taxon>
    </lineage>
</organism>
<dbReference type="Proteomes" id="UP000243413">
    <property type="component" value="Chromosome I"/>
</dbReference>
<dbReference type="RefSeq" id="WP_092288115.1">
    <property type="nucleotide sequence ID" value="NZ_BAABWD010000002.1"/>
</dbReference>
<gene>
    <name evidence="7" type="ORF">NBRC116187_22260</name>
    <name evidence="8" type="ORF">SAMN05216271_3514</name>
</gene>